<dbReference type="GO" id="GO:0017183">
    <property type="term" value="P:protein histidyl modification to diphthamide"/>
    <property type="evidence" value="ECO:0007669"/>
    <property type="project" value="UniProtKB-UniPathway"/>
</dbReference>
<name>A8PYB3_MALGO</name>
<comment type="pathway">
    <text evidence="2">Protein modification; peptidyl-diphthamide biosynthesis.</text>
</comment>
<dbReference type="NCBIfam" id="TIGR00322">
    <property type="entry name" value="diphth2_R"/>
    <property type="match status" value="1"/>
</dbReference>
<dbReference type="GO" id="GO:0090560">
    <property type="term" value="F:2-(3-amino-3-carboxypropyl)histidine synthase activity"/>
    <property type="evidence" value="ECO:0007669"/>
    <property type="project" value="InterPro"/>
</dbReference>
<keyword evidence="6" id="KW-0411">Iron-sulfur</keyword>
<dbReference type="OrthoDB" id="449241at2759"/>
<evidence type="ECO:0000256" key="2">
    <source>
        <dbReference type="ARBA" id="ARBA00005156"/>
    </source>
</evidence>
<dbReference type="Pfam" id="PF01866">
    <property type="entry name" value="Diphthamide_syn"/>
    <property type="match status" value="2"/>
</dbReference>
<comment type="similarity">
    <text evidence="3">Belongs to the DPH1/DPH2 family. DPH2 subfamily.</text>
</comment>
<dbReference type="InParanoid" id="A8PYB3"/>
<dbReference type="GO" id="GO:0051536">
    <property type="term" value="F:iron-sulfur cluster binding"/>
    <property type="evidence" value="ECO:0007669"/>
    <property type="project" value="UniProtKB-KW"/>
</dbReference>
<organism evidence="8 9">
    <name type="scientific">Malassezia globosa (strain ATCC MYA-4612 / CBS 7966)</name>
    <name type="common">Dandruff-associated fungus</name>
    <dbReference type="NCBI Taxonomy" id="425265"/>
    <lineage>
        <taxon>Eukaryota</taxon>
        <taxon>Fungi</taxon>
        <taxon>Dikarya</taxon>
        <taxon>Basidiomycota</taxon>
        <taxon>Ustilaginomycotina</taxon>
        <taxon>Malasseziomycetes</taxon>
        <taxon>Malasseziales</taxon>
        <taxon>Malasseziaceae</taxon>
        <taxon>Malassezia</taxon>
    </lineage>
</organism>
<gene>
    <name evidence="8" type="ORF">MGL_1628</name>
</gene>
<dbReference type="Proteomes" id="UP000008837">
    <property type="component" value="Unassembled WGS sequence"/>
</dbReference>
<evidence type="ECO:0000256" key="3">
    <source>
        <dbReference type="ARBA" id="ARBA00006179"/>
    </source>
</evidence>
<evidence type="ECO:0000256" key="7">
    <source>
        <dbReference type="SAM" id="MobiDB-lite"/>
    </source>
</evidence>
<dbReference type="RefSeq" id="XP_001731445.1">
    <property type="nucleotide sequence ID" value="XM_001731393.1"/>
</dbReference>
<evidence type="ECO:0000256" key="1">
    <source>
        <dbReference type="ARBA" id="ARBA00001966"/>
    </source>
</evidence>
<evidence type="ECO:0000256" key="4">
    <source>
        <dbReference type="ARBA" id="ARBA00022723"/>
    </source>
</evidence>
<dbReference type="STRING" id="425265.A8PYB3"/>
<dbReference type="GeneID" id="5855752"/>
<dbReference type="SFLD" id="SFLDG01121">
    <property type="entry name" value="Diphthamide_biosynthesis"/>
    <property type="match status" value="1"/>
</dbReference>
<keyword evidence="4" id="KW-0479">Metal-binding</keyword>
<dbReference type="AlphaFoldDB" id="A8PYB3"/>
<dbReference type="Gene3D" id="3.40.50.11860">
    <property type="entry name" value="Diphthamide synthesis DPH1/DPH2 domain 3"/>
    <property type="match status" value="1"/>
</dbReference>
<keyword evidence="5" id="KW-0408">Iron</keyword>
<dbReference type="Gene3D" id="3.40.50.11840">
    <property type="entry name" value="Diphthamide synthesis DPH1/DPH2 domain 1"/>
    <property type="match status" value="1"/>
</dbReference>
<dbReference type="PANTHER" id="PTHR10762:SF2">
    <property type="entry name" value="2-(3-AMINO-3-CARBOXYPROPYL)HISTIDINE SYNTHASE SUBUNIT 2"/>
    <property type="match status" value="1"/>
</dbReference>
<dbReference type="VEuPathDB" id="FungiDB:MGL_1628"/>
<protein>
    <recommendedName>
        <fullName evidence="10">2-(3-amino-3-carboxypropyl)histidine synthase</fullName>
    </recommendedName>
</protein>
<dbReference type="GO" id="GO:0046872">
    <property type="term" value="F:metal ion binding"/>
    <property type="evidence" value="ECO:0007669"/>
    <property type="project" value="UniProtKB-KW"/>
</dbReference>
<evidence type="ECO:0000313" key="9">
    <source>
        <dbReference type="Proteomes" id="UP000008837"/>
    </source>
</evidence>
<evidence type="ECO:0000256" key="5">
    <source>
        <dbReference type="ARBA" id="ARBA00023004"/>
    </source>
</evidence>
<evidence type="ECO:0000256" key="6">
    <source>
        <dbReference type="ARBA" id="ARBA00023014"/>
    </source>
</evidence>
<dbReference type="InterPro" id="IPR042265">
    <property type="entry name" value="DPH1/DPH2_3"/>
</dbReference>
<sequence>MATAFSSADAAIIEHRVELDPDAVQATASASGRAVEELYDIESTARQLVYERNSAKKMTPPLQRVALQFPDEALIDSVPVYHALNKALKSLTDTPPRLYILADTSYGSCCVDQVAASHVQADALVHYGHTCLSATASLPSLYVFPKHPVAIDDVVDGLLRASNELVPSDRAAVVLTYDVAYTHLMEQVYEKLLPRWPHSIPLVLSRIEVNQRFHAQCAARSRSDPGSEPSDSPRSCQACGSCVSCMPQTHNAQKMHIEPTSSLLGMRQMSLPAGSSLLNTAALYVGGESRALTHLLLTLGPQYPMVSYDPKTHTIRSETGRTNRLLMRRYAAIQKARDASVVGLVIGTLGIHAYLPLLNELRRILTSPASRRKVYTISVGKLNPTKLANFLEIDVFVLVACPENSLLDTREFLRPVVTPWEMMLAVQAHGGKEVAWSGAYVLDLERVMRDASCMDLNAAGDVSDDGNDDDERPHYSFATGTYVSRTKYGTSDHVLSRSGNSEGFTQALERLSVQPQEVAVRDPKSGQVVKVLDSAALAHRTQRTWHGLDLKEGTPHAAVLEEGMAGFAQRYEDADGTREGSASRGAPA</sequence>
<evidence type="ECO:0000313" key="8">
    <source>
        <dbReference type="EMBL" id="EDP44231.1"/>
    </source>
</evidence>
<dbReference type="FunFam" id="3.40.50.11860:FF:000001">
    <property type="entry name" value="2-(3-amino-3-carboxypropyl)histidine synthase subunit 2"/>
    <property type="match status" value="1"/>
</dbReference>
<dbReference type="OMA" id="QIWNENH"/>
<dbReference type="SFLD" id="SFLDS00032">
    <property type="entry name" value="Radical_SAM_3-amino-3-carboxyp"/>
    <property type="match status" value="1"/>
</dbReference>
<dbReference type="UniPathway" id="UPA00559"/>
<reference evidence="8 9" key="1">
    <citation type="journal article" date="2007" name="Proc. Natl. Acad. Sci. U.S.A.">
        <title>Dandruff-associated Malassezia genomes reveal convergent and divergent virulence traits shared with plant and human fungal pathogens.</title>
        <authorList>
            <person name="Xu J."/>
            <person name="Saunders C.W."/>
            <person name="Hu P."/>
            <person name="Grant R.A."/>
            <person name="Boekhout T."/>
            <person name="Kuramae E.E."/>
            <person name="Kronstad J.W."/>
            <person name="Deangelis Y.M."/>
            <person name="Reeder N.L."/>
            <person name="Johnstone K.R."/>
            <person name="Leland M."/>
            <person name="Fieno A.M."/>
            <person name="Begley W.M."/>
            <person name="Sun Y."/>
            <person name="Lacey M.P."/>
            <person name="Chaudhary T."/>
            <person name="Keough T."/>
            <person name="Chu L."/>
            <person name="Sears R."/>
            <person name="Yuan B."/>
            <person name="Dawson T.L.Jr."/>
        </authorList>
    </citation>
    <scope>NUCLEOTIDE SEQUENCE [LARGE SCALE GENOMIC DNA]</scope>
    <source>
        <strain evidence="9">ATCC MYA-4612 / CBS 7966</strain>
    </source>
</reference>
<comment type="caution">
    <text evidence="8">The sequence shown here is derived from an EMBL/GenBank/DDBJ whole genome shotgun (WGS) entry which is preliminary data.</text>
</comment>
<proteinExistence type="inferred from homology"/>
<dbReference type="InterPro" id="IPR016435">
    <property type="entry name" value="DPH1/DPH2"/>
</dbReference>
<dbReference type="InterPro" id="IPR042263">
    <property type="entry name" value="DPH1/DPH2_1"/>
</dbReference>
<dbReference type="FunCoup" id="A8PYB3">
    <property type="interactions" value="610"/>
</dbReference>
<dbReference type="PANTHER" id="PTHR10762">
    <property type="entry name" value="DIPHTHAMIDE BIOSYNTHESIS PROTEIN"/>
    <property type="match status" value="1"/>
</dbReference>
<accession>A8PYB3</accession>
<keyword evidence="9" id="KW-1185">Reference proteome</keyword>
<comment type="cofactor">
    <cofactor evidence="1">
        <name>[4Fe-4S] cluster</name>
        <dbReference type="ChEBI" id="CHEBI:49883"/>
    </cofactor>
</comment>
<dbReference type="KEGG" id="mgl:MGL_1628"/>
<dbReference type="EMBL" id="AAYY01000004">
    <property type="protein sequence ID" value="EDP44231.1"/>
    <property type="molecule type" value="Genomic_DNA"/>
</dbReference>
<feature type="region of interest" description="Disordered" evidence="7">
    <location>
        <begin position="569"/>
        <end position="588"/>
    </location>
</feature>
<evidence type="ECO:0008006" key="10">
    <source>
        <dbReference type="Google" id="ProtNLM"/>
    </source>
</evidence>